<gene>
    <name evidence="12" type="primary">fliJ</name>
    <name evidence="12" type="ORF">DRW41_14950</name>
</gene>
<evidence type="ECO:0000256" key="6">
    <source>
        <dbReference type="ARBA" id="ARBA00022500"/>
    </source>
</evidence>
<evidence type="ECO:0000256" key="2">
    <source>
        <dbReference type="ARBA" id="ARBA00010004"/>
    </source>
</evidence>
<feature type="coiled-coil region" evidence="11">
    <location>
        <begin position="72"/>
        <end position="106"/>
    </location>
</feature>
<evidence type="ECO:0000256" key="4">
    <source>
        <dbReference type="ARBA" id="ARBA00022448"/>
    </source>
</evidence>
<dbReference type="InterPro" id="IPR053716">
    <property type="entry name" value="Flag_assembly_chemotaxis_eff"/>
</dbReference>
<evidence type="ECO:0000256" key="8">
    <source>
        <dbReference type="ARBA" id="ARBA00022927"/>
    </source>
</evidence>
<keyword evidence="9" id="KW-0472">Membrane</keyword>
<dbReference type="RefSeq" id="WP_115452819.1">
    <property type="nucleotide sequence ID" value="NZ_QNQT01000007.1"/>
</dbReference>
<proteinExistence type="inferred from homology"/>
<evidence type="ECO:0000313" key="13">
    <source>
        <dbReference type="Proteomes" id="UP000257144"/>
    </source>
</evidence>
<keyword evidence="8" id="KW-0653">Protein transport</keyword>
<organism evidence="12 13">
    <name type="scientific">Neobacillus piezotolerans</name>
    <dbReference type="NCBI Taxonomy" id="2259171"/>
    <lineage>
        <taxon>Bacteria</taxon>
        <taxon>Bacillati</taxon>
        <taxon>Bacillota</taxon>
        <taxon>Bacilli</taxon>
        <taxon>Bacillales</taxon>
        <taxon>Bacillaceae</taxon>
        <taxon>Neobacillus</taxon>
    </lineage>
</organism>
<dbReference type="OrthoDB" id="2968361at2"/>
<protein>
    <recommendedName>
        <fullName evidence="3">Flagellar FliJ protein</fullName>
    </recommendedName>
</protein>
<keyword evidence="4" id="KW-0813">Transport</keyword>
<dbReference type="GO" id="GO:0044781">
    <property type="term" value="P:bacterial-type flagellum organization"/>
    <property type="evidence" value="ECO:0007669"/>
    <property type="project" value="UniProtKB-KW"/>
</dbReference>
<name>A0A3D8GNN1_9BACI</name>
<comment type="subcellular location">
    <subcellularLocation>
        <location evidence="1">Cell membrane</location>
        <topology evidence="1">Peripheral membrane protein</topology>
        <orientation evidence="1">Cytoplasmic side</orientation>
    </subcellularLocation>
</comment>
<dbReference type="AlphaFoldDB" id="A0A3D8GNN1"/>
<keyword evidence="12" id="KW-0282">Flagellum</keyword>
<dbReference type="GO" id="GO:0009288">
    <property type="term" value="C:bacterial-type flagellum"/>
    <property type="evidence" value="ECO:0007669"/>
    <property type="project" value="InterPro"/>
</dbReference>
<keyword evidence="6" id="KW-0145">Chemotaxis</keyword>
<keyword evidence="13" id="KW-1185">Reference proteome</keyword>
<evidence type="ECO:0000256" key="3">
    <source>
        <dbReference type="ARBA" id="ARBA00020392"/>
    </source>
</evidence>
<keyword evidence="12" id="KW-0969">Cilium</keyword>
<dbReference type="NCBIfam" id="TIGR02473">
    <property type="entry name" value="flagell_FliJ"/>
    <property type="match status" value="1"/>
</dbReference>
<keyword evidence="10" id="KW-1006">Bacterial flagellum protein export</keyword>
<dbReference type="EMBL" id="QNQT01000007">
    <property type="protein sequence ID" value="RDU35891.1"/>
    <property type="molecule type" value="Genomic_DNA"/>
</dbReference>
<sequence>MTFHFPYEHILSLKEREKDLSLSEMGLLIIKKEGIEKELHSLAQKRHDCISQWEQVEGGTFISDILQQNEYLDFLDLKITRLEAELKAVEQDIAEQKEELLLKQKEEKTWHLLREKSLDSYMEQQKKIEQDSLDEIAAIRHYHQRLSL</sequence>
<dbReference type="GO" id="GO:0015031">
    <property type="term" value="P:protein transport"/>
    <property type="evidence" value="ECO:0007669"/>
    <property type="project" value="UniProtKB-KW"/>
</dbReference>
<dbReference type="GO" id="GO:0005886">
    <property type="term" value="C:plasma membrane"/>
    <property type="evidence" value="ECO:0007669"/>
    <property type="project" value="UniProtKB-SubCell"/>
</dbReference>
<dbReference type="InterPro" id="IPR012823">
    <property type="entry name" value="Flagell_FliJ"/>
</dbReference>
<accession>A0A3D8GNN1</accession>
<evidence type="ECO:0000256" key="10">
    <source>
        <dbReference type="ARBA" id="ARBA00023225"/>
    </source>
</evidence>
<keyword evidence="7" id="KW-1005">Bacterial flagellum biogenesis</keyword>
<dbReference type="GO" id="GO:0071973">
    <property type="term" value="P:bacterial-type flagellum-dependent cell motility"/>
    <property type="evidence" value="ECO:0007669"/>
    <property type="project" value="InterPro"/>
</dbReference>
<keyword evidence="11" id="KW-0175">Coiled coil</keyword>
<evidence type="ECO:0000256" key="7">
    <source>
        <dbReference type="ARBA" id="ARBA00022795"/>
    </source>
</evidence>
<keyword evidence="5" id="KW-1003">Cell membrane</keyword>
<dbReference type="Proteomes" id="UP000257144">
    <property type="component" value="Unassembled WGS sequence"/>
</dbReference>
<keyword evidence="12" id="KW-0966">Cell projection</keyword>
<comment type="similarity">
    <text evidence="2">Belongs to the FliJ family.</text>
</comment>
<reference evidence="12 13" key="1">
    <citation type="submission" date="2018-07" db="EMBL/GenBank/DDBJ databases">
        <title>Bacillus sp. YLB-04 draft genome sequence.</title>
        <authorList>
            <person name="Yu L."/>
            <person name="Tang X."/>
        </authorList>
    </citation>
    <scope>NUCLEOTIDE SEQUENCE [LARGE SCALE GENOMIC DNA]</scope>
    <source>
        <strain evidence="12 13">YLB-04</strain>
    </source>
</reference>
<evidence type="ECO:0000256" key="5">
    <source>
        <dbReference type="ARBA" id="ARBA00022475"/>
    </source>
</evidence>
<comment type="caution">
    <text evidence="12">The sequence shown here is derived from an EMBL/GenBank/DDBJ whole genome shotgun (WGS) entry which is preliminary data.</text>
</comment>
<dbReference type="Gene3D" id="1.10.287.1700">
    <property type="match status" value="1"/>
</dbReference>
<evidence type="ECO:0000256" key="11">
    <source>
        <dbReference type="SAM" id="Coils"/>
    </source>
</evidence>
<evidence type="ECO:0000313" key="12">
    <source>
        <dbReference type="EMBL" id="RDU35891.1"/>
    </source>
</evidence>
<dbReference type="GO" id="GO:0006935">
    <property type="term" value="P:chemotaxis"/>
    <property type="evidence" value="ECO:0007669"/>
    <property type="project" value="UniProtKB-KW"/>
</dbReference>
<evidence type="ECO:0000256" key="9">
    <source>
        <dbReference type="ARBA" id="ARBA00023136"/>
    </source>
</evidence>
<dbReference type="Pfam" id="PF02050">
    <property type="entry name" value="FliJ"/>
    <property type="match status" value="1"/>
</dbReference>
<evidence type="ECO:0000256" key="1">
    <source>
        <dbReference type="ARBA" id="ARBA00004413"/>
    </source>
</evidence>